<sequence length="291" mass="32027">MLARILKWTGIALLCLVVMFVIAYSIFTFLFNRQQNTRYAIQLREIPIPTDAVAIAAGEHLFTIKGCSDCHDKNLAGKTFLDDPLIGYFAGANLTTGKGGLRPGYSTRDWLLALRHGVSHEGKSLLLMPSYEYARLSDQDIAAIIAFCKAQPPVDRELPRTHAGPVGRVLTVLGKMPLFPAQKVDHRFRQPAVMAPAATKEYGAYLSVSCTGCHNPHLTGGESPIPGGKRVADITSRGNLGKWTESGFISTLRTGRTPEGKQLENKDMPWSMTAQYTDEELKALFRYLSSL</sequence>
<protein>
    <submittedName>
        <fullName evidence="1">C-type cytochrome</fullName>
    </submittedName>
</protein>
<dbReference type="Proteomes" id="UP000281028">
    <property type="component" value="Unassembled WGS sequence"/>
</dbReference>
<dbReference type="PROSITE" id="PS51007">
    <property type="entry name" value="CYTC"/>
    <property type="match status" value="2"/>
</dbReference>
<name>A0A3S1AWN2_9BACT</name>
<dbReference type="Pfam" id="PF00034">
    <property type="entry name" value="Cytochrom_C"/>
    <property type="match status" value="1"/>
</dbReference>
<dbReference type="PANTHER" id="PTHR35008">
    <property type="entry name" value="BLL4482 PROTEIN-RELATED"/>
    <property type="match status" value="1"/>
</dbReference>
<gene>
    <name evidence="1" type="ORF">ECE50_024320</name>
</gene>
<dbReference type="SUPFAM" id="SSF46626">
    <property type="entry name" value="Cytochrome c"/>
    <property type="match status" value="2"/>
</dbReference>
<dbReference type="OrthoDB" id="9809720at2"/>
<dbReference type="PANTHER" id="PTHR35008:SF8">
    <property type="entry name" value="ALCOHOL DEHYDROGENASE CYTOCHROME C SUBUNIT"/>
    <property type="match status" value="1"/>
</dbReference>
<evidence type="ECO:0000313" key="1">
    <source>
        <dbReference type="EMBL" id="NSL89989.1"/>
    </source>
</evidence>
<comment type="caution">
    <text evidence="1">The sequence shown here is derived from an EMBL/GenBank/DDBJ whole genome shotgun (WGS) entry which is preliminary data.</text>
</comment>
<organism evidence="1 2">
    <name type="scientific">Chitinophaga solisilvae</name>
    <dbReference type="NCBI Taxonomy" id="1233460"/>
    <lineage>
        <taxon>Bacteria</taxon>
        <taxon>Pseudomonadati</taxon>
        <taxon>Bacteroidota</taxon>
        <taxon>Chitinophagia</taxon>
        <taxon>Chitinophagales</taxon>
        <taxon>Chitinophagaceae</taxon>
        <taxon>Chitinophaga</taxon>
    </lineage>
</organism>
<dbReference type="InterPro" id="IPR051459">
    <property type="entry name" value="Cytochrome_c-type_DH"/>
</dbReference>
<dbReference type="InterPro" id="IPR036909">
    <property type="entry name" value="Cyt_c-like_dom_sf"/>
</dbReference>
<accession>A0A3S1AWN2</accession>
<dbReference type="GO" id="GO:0009055">
    <property type="term" value="F:electron transfer activity"/>
    <property type="evidence" value="ECO:0007669"/>
    <property type="project" value="InterPro"/>
</dbReference>
<dbReference type="AlphaFoldDB" id="A0A3S1AWN2"/>
<proteinExistence type="predicted"/>
<evidence type="ECO:0000313" key="2">
    <source>
        <dbReference type="Proteomes" id="UP000281028"/>
    </source>
</evidence>
<dbReference type="Pfam" id="PF13442">
    <property type="entry name" value="Cytochrome_CBB3"/>
    <property type="match status" value="1"/>
</dbReference>
<dbReference type="GO" id="GO:0020037">
    <property type="term" value="F:heme binding"/>
    <property type="evidence" value="ECO:0007669"/>
    <property type="project" value="InterPro"/>
</dbReference>
<dbReference type="EMBL" id="RIAR02000001">
    <property type="protein sequence ID" value="NSL89989.1"/>
    <property type="molecule type" value="Genomic_DNA"/>
</dbReference>
<keyword evidence="2" id="KW-1185">Reference proteome</keyword>
<reference evidence="1" key="1">
    <citation type="submission" date="2020-05" db="EMBL/GenBank/DDBJ databases">
        <title>Chitinophaga laudate sp. nov., isolated from a tropical peat swamp.</title>
        <authorList>
            <person name="Goh C.B.S."/>
            <person name="Lee M.S."/>
            <person name="Parimannan S."/>
            <person name="Pasbakhsh P."/>
            <person name="Yule C.M."/>
            <person name="Rajandas H."/>
            <person name="Loke S."/>
            <person name="Croft L."/>
            <person name="Tan J.B.L."/>
        </authorList>
    </citation>
    <scope>NUCLEOTIDE SEQUENCE</scope>
    <source>
        <strain evidence="1">Mgbs1</strain>
    </source>
</reference>
<dbReference type="Gene3D" id="1.10.760.10">
    <property type="entry name" value="Cytochrome c-like domain"/>
    <property type="match status" value="2"/>
</dbReference>
<dbReference type="InterPro" id="IPR009056">
    <property type="entry name" value="Cyt_c-like_dom"/>
</dbReference>